<dbReference type="GO" id="GO:0007023">
    <property type="term" value="P:post-chaperonin tubulin folding pathway"/>
    <property type="evidence" value="ECO:0007669"/>
    <property type="project" value="InterPro"/>
</dbReference>
<dbReference type="PANTHER" id="PTHR12658">
    <property type="entry name" value="BETA-TUBULIN COFACTOR D"/>
    <property type="match status" value="1"/>
</dbReference>
<organism evidence="1 2">
    <name type="scientific">Aquarana catesbeiana</name>
    <name type="common">American bullfrog</name>
    <name type="synonym">Rana catesbeiana</name>
    <dbReference type="NCBI Taxonomy" id="8400"/>
    <lineage>
        <taxon>Eukaryota</taxon>
        <taxon>Metazoa</taxon>
        <taxon>Chordata</taxon>
        <taxon>Craniata</taxon>
        <taxon>Vertebrata</taxon>
        <taxon>Euteleostomi</taxon>
        <taxon>Amphibia</taxon>
        <taxon>Batrachia</taxon>
        <taxon>Anura</taxon>
        <taxon>Neobatrachia</taxon>
        <taxon>Ranoidea</taxon>
        <taxon>Ranidae</taxon>
        <taxon>Aquarana</taxon>
    </lineage>
</organism>
<protein>
    <submittedName>
        <fullName evidence="1">Uncharacterized protein</fullName>
    </submittedName>
</protein>
<sequence length="141" mass="16388">MAADSSEREEDNGPEVVSSGNILESFTESKETRDLIVNLRTTCETLVTREVCTQRFIVIMDKYQEQPHLLDSHLEWMLDLLLEIVRDKTSSPLLFHLAFKFLYIISKVRGYKIFIRLFPHEVVDVHPVLEMIRAQNPADPE</sequence>
<dbReference type="GO" id="GO:0048487">
    <property type="term" value="F:beta-tubulin binding"/>
    <property type="evidence" value="ECO:0007669"/>
    <property type="project" value="InterPro"/>
</dbReference>
<reference evidence="2" key="1">
    <citation type="journal article" date="2017" name="Nat. Commun.">
        <title>The North American bullfrog draft genome provides insight into hormonal regulation of long noncoding RNA.</title>
        <authorList>
            <person name="Hammond S.A."/>
            <person name="Warren R.L."/>
            <person name="Vandervalk B.P."/>
            <person name="Kucuk E."/>
            <person name="Khan H."/>
            <person name="Gibb E.A."/>
            <person name="Pandoh P."/>
            <person name="Kirk H."/>
            <person name="Zhao Y."/>
            <person name="Jones M."/>
            <person name="Mungall A.J."/>
            <person name="Coope R."/>
            <person name="Pleasance S."/>
            <person name="Moore R.A."/>
            <person name="Holt R.A."/>
            <person name="Round J.M."/>
            <person name="Ohora S."/>
            <person name="Walle B.V."/>
            <person name="Veldhoen N."/>
            <person name="Helbing C.C."/>
            <person name="Birol I."/>
        </authorList>
    </citation>
    <scope>NUCLEOTIDE SEQUENCE [LARGE SCALE GENOMIC DNA]</scope>
</reference>
<dbReference type="OrthoDB" id="10253476at2759"/>
<dbReference type="InterPro" id="IPR033162">
    <property type="entry name" value="TBCD"/>
</dbReference>
<proteinExistence type="predicted"/>
<keyword evidence="2" id="KW-1185">Reference proteome</keyword>
<accession>A0A2G9S731</accession>
<dbReference type="GO" id="GO:0070830">
    <property type="term" value="P:bicellular tight junction assembly"/>
    <property type="evidence" value="ECO:0007669"/>
    <property type="project" value="TreeGrafter"/>
</dbReference>
<evidence type="ECO:0000313" key="1">
    <source>
        <dbReference type="EMBL" id="PIO35930.1"/>
    </source>
</evidence>
<name>A0A2G9S731_AQUCT</name>
<dbReference type="AlphaFoldDB" id="A0A2G9S731"/>
<dbReference type="GO" id="GO:0034333">
    <property type="term" value="P:adherens junction assembly"/>
    <property type="evidence" value="ECO:0007669"/>
    <property type="project" value="TreeGrafter"/>
</dbReference>
<dbReference type="GO" id="GO:0016328">
    <property type="term" value="C:lateral plasma membrane"/>
    <property type="evidence" value="ECO:0007669"/>
    <property type="project" value="TreeGrafter"/>
</dbReference>
<dbReference type="EMBL" id="KV925632">
    <property type="protein sequence ID" value="PIO35930.1"/>
    <property type="molecule type" value="Genomic_DNA"/>
</dbReference>
<dbReference type="GO" id="GO:0000226">
    <property type="term" value="P:microtubule cytoskeleton organization"/>
    <property type="evidence" value="ECO:0007669"/>
    <property type="project" value="TreeGrafter"/>
</dbReference>
<dbReference type="GO" id="GO:0007021">
    <property type="term" value="P:tubulin complex assembly"/>
    <property type="evidence" value="ECO:0007669"/>
    <property type="project" value="InterPro"/>
</dbReference>
<dbReference type="Proteomes" id="UP000228934">
    <property type="component" value="Unassembled WGS sequence"/>
</dbReference>
<gene>
    <name evidence="1" type="ORF">AB205_0024890</name>
</gene>
<evidence type="ECO:0000313" key="2">
    <source>
        <dbReference type="Proteomes" id="UP000228934"/>
    </source>
</evidence>
<dbReference type="PANTHER" id="PTHR12658:SF0">
    <property type="entry name" value="TUBULIN-SPECIFIC CHAPERONE D"/>
    <property type="match status" value="1"/>
</dbReference>
<dbReference type="GO" id="GO:0005096">
    <property type="term" value="F:GTPase activator activity"/>
    <property type="evidence" value="ECO:0007669"/>
    <property type="project" value="InterPro"/>
</dbReference>
<dbReference type="Pfam" id="PF23579">
    <property type="entry name" value="ARM_TBCD"/>
    <property type="match status" value="1"/>
</dbReference>
<feature type="non-terminal residue" evidence="1">
    <location>
        <position position="141"/>
    </location>
</feature>